<proteinExistence type="predicted"/>
<keyword evidence="1" id="KW-0175">Coiled coil</keyword>
<dbReference type="AlphaFoldDB" id="A0A5P6PBW8"/>
<feature type="coiled-coil region" evidence="1">
    <location>
        <begin position="99"/>
        <end position="150"/>
    </location>
</feature>
<evidence type="ECO:0000256" key="1">
    <source>
        <dbReference type="SAM" id="Coils"/>
    </source>
</evidence>
<evidence type="ECO:0000313" key="5">
    <source>
        <dbReference type="Proteomes" id="UP000325641"/>
    </source>
</evidence>
<dbReference type="OrthoDB" id="9791432at2"/>
<dbReference type="KEGG" id="bbet:F8237_27225"/>
<organism evidence="4 5">
    <name type="scientific">Bradyrhizobium betae</name>
    <dbReference type="NCBI Taxonomy" id="244734"/>
    <lineage>
        <taxon>Bacteria</taxon>
        <taxon>Pseudomonadati</taxon>
        <taxon>Pseudomonadota</taxon>
        <taxon>Alphaproteobacteria</taxon>
        <taxon>Hyphomicrobiales</taxon>
        <taxon>Nitrobacteraceae</taxon>
        <taxon>Bradyrhizobium</taxon>
    </lineage>
</organism>
<keyword evidence="3" id="KW-0472">Membrane</keyword>
<keyword evidence="4" id="KW-0966">Cell projection</keyword>
<keyword evidence="3" id="KW-1133">Transmembrane helix</keyword>
<dbReference type="SUPFAM" id="SSF158791">
    <property type="entry name" value="MgtE N-terminal domain-like"/>
    <property type="match status" value="1"/>
</dbReference>
<sequence>MKSFRNIRVIPIVLVAVAGLATLKVAGLVINGGYVFDYQPNKLKKSWAQENLNFPGREDPDITGSTHGAPKEAPKPAAPETKMEGGTVVKIDETQPQISASERAILERLQARRQEIEARQREIDIRESLLKSAEKRIENKVDEMKAVESRISAGQAEQKAAEAQRMKGLVTMYEGMKPKDAARVFDRLEMGVLIEIASAIAPRKMSDIMGLMSPEAAERLTVEMARRANGGGDQSASAGDLPKIDGKPTQKPN</sequence>
<name>A0A5P6PBW8_9BRAD</name>
<feature type="region of interest" description="Disordered" evidence="2">
    <location>
        <begin position="222"/>
        <end position="253"/>
    </location>
</feature>
<keyword evidence="3" id="KW-0812">Transmembrane</keyword>
<dbReference type="RefSeq" id="WP_151649303.1">
    <property type="nucleotide sequence ID" value="NZ_CP044543.1"/>
</dbReference>
<keyword evidence="4" id="KW-0282">Flagellum</keyword>
<accession>A0A5P6PBW8</accession>
<keyword evidence="4" id="KW-0969">Cilium</keyword>
<reference evidence="5" key="1">
    <citation type="submission" date="2019-10" db="EMBL/GenBank/DDBJ databases">
        <title>Complete Genome Sequence of Bradyrhizobium betae type strain PL7HG1T.</title>
        <authorList>
            <person name="Bromfield E.S.P."/>
            <person name="Cloutier S."/>
        </authorList>
    </citation>
    <scope>NUCLEOTIDE SEQUENCE [LARGE SCALE GENOMIC DNA]</scope>
    <source>
        <strain evidence="5">PL7HG1</strain>
    </source>
</reference>
<evidence type="ECO:0000313" key="4">
    <source>
        <dbReference type="EMBL" id="QFI75765.1"/>
    </source>
</evidence>
<dbReference type="Proteomes" id="UP000325641">
    <property type="component" value="Chromosome"/>
</dbReference>
<evidence type="ECO:0000256" key="2">
    <source>
        <dbReference type="SAM" id="MobiDB-lite"/>
    </source>
</evidence>
<dbReference type="EMBL" id="CP044543">
    <property type="protein sequence ID" value="QFI75765.1"/>
    <property type="molecule type" value="Genomic_DNA"/>
</dbReference>
<feature type="region of interest" description="Disordered" evidence="2">
    <location>
        <begin position="54"/>
        <end position="83"/>
    </location>
</feature>
<feature type="transmembrane region" description="Helical" evidence="3">
    <location>
        <begin position="12"/>
        <end position="36"/>
    </location>
</feature>
<evidence type="ECO:0000256" key="3">
    <source>
        <dbReference type="SAM" id="Phobius"/>
    </source>
</evidence>
<protein>
    <submittedName>
        <fullName evidence="4">Flagellar protein FlbB</fullName>
    </submittedName>
</protein>
<gene>
    <name evidence="4" type="ORF">F8237_27225</name>
</gene>
<feature type="compositionally biased region" description="Basic and acidic residues" evidence="2">
    <location>
        <begin position="242"/>
        <end position="253"/>
    </location>
</feature>